<proteinExistence type="predicted"/>
<keyword evidence="2" id="KW-1185">Reference proteome</keyword>
<reference evidence="1" key="1">
    <citation type="submission" date="2024-09" db="EMBL/GenBank/DDBJ databases">
        <title>Black Yeasts Isolated from many extreme environments.</title>
        <authorList>
            <person name="Coleine C."/>
            <person name="Stajich J.E."/>
            <person name="Selbmann L."/>
        </authorList>
    </citation>
    <scope>NUCLEOTIDE SEQUENCE</scope>
    <source>
        <strain evidence="1">CCFEE 5737</strain>
    </source>
</reference>
<protein>
    <submittedName>
        <fullName evidence="1">Uncharacterized protein</fullName>
    </submittedName>
</protein>
<accession>A0ACC3DCQ0</accession>
<dbReference type="Proteomes" id="UP001186974">
    <property type="component" value="Unassembled WGS sequence"/>
</dbReference>
<evidence type="ECO:0000313" key="2">
    <source>
        <dbReference type="Proteomes" id="UP001186974"/>
    </source>
</evidence>
<sequence length="416" mass="45109">MANEDRQYELILFGSTGYTGKLTAEHIAKYLPTDLKWAVAGRNHQKLSAVVDSIKSLNADRIPPEIEVAELNSSDLNALAKKTKLLISTVGPYHLYGTPVVEACAKNGTHYVDCTGEVPWVYDIINKYHKTAQSTGAIMIPQCGIESVPADVLSYVLVSHIRKKLNCGVAECINTLQVLKSQASGGTLATILTLMDTYPLSHLAKSMKPHALSPTAPPSTVATPKSSLLSMLLGVRSIPDLGVLTDSPQGSADASIVHRSWGLLDSGALYGTRFYFTEWMRARNMFTGILVHFAFVFGLMSLLFPPVRWALKKIVFQPGQGPDLDKARNDRIAYKAIAKAETNGKRAVATFEYPGSMYVLTGICIAEAAMVILRSDGEVPARKIGGGILTPATLGEPFAERLQKSGVKMDVKMLDQ</sequence>
<evidence type="ECO:0000313" key="1">
    <source>
        <dbReference type="EMBL" id="KAK3065325.1"/>
    </source>
</evidence>
<gene>
    <name evidence="1" type="ORF">LTS18_001076</name>
</gene>
<dbReference type="EMBL" id="JAWDJW010006339">
    <property type="protein sequence ID" value="KAK3065325.1"/>
    <property type="molecule type" value="Genomic_DNA"/>
</dbReference>
<name>A0ACC3DCQ0_9PEZI</name>
<organism evidence="1 2">
    <name type="scientific">Coniosporium uncinatum</name>
    <dbReference type="NCBI Taxonomy" id="93489"/>
    <lineage>
        <taxon>Eukaryota</taxon>
        <taxon>Fungi</taxon>
        <taxon>Dikarya</taxon>
        <taxon>Ascomycota</taxon>
        <taxon>Pezizomycotina</taxon>
        <taxon>Dothideomycetes</taxon>
        <taxon>Dothideomycetes incertae sedis</taxon>
        <taxon>Coniosporium</taxon>
    </lineage>
</organism>
<comment type="caution">
    <text evidence="1">The sequence shown here is derived from an EMBL/GenBank/DDBJ whole genome shotgun (WGS) entry which is preliminary data.</text>
</comment>